<accession>A0A1M6ZT27</accession>
<feature type="compositionally biased region" description="Basic residues" evidence="1">
    <location>
        <begin position="1"/>
        <end position="22"/>
    </location>
</feature>
<protein>
    <submittedName>
        <fullName evidence="2">Uncharacterized protein</fullName>
    </submittedName>
</protein>
<name>A0A1M6ZT27_9RHOB</name>
<feature type="region of interest" description="Disordered" evidence="1">
    <location>
        <begin position="1"/>
        <end position="37"/>
    </location>
</feature>
<proteinExistence type="predicted"/>
<keyword evidence="3" id="KW-1185">Reference proteome</keyword>
<evidence type="ECO:0000313" key="2">
    <source>
        <dbReference type="EMBL" id="SHL33647.1"/>
    </source>
</evidence>
<evidence type="ECO:0000313" key="3">
    <source>
        <dbReference type="Proteomes" id="UP000184191"/>
    </source>
</evidence>
<reference evidence="3" key="1">
    <citation type="submission" date="2016-11" db="EMBL/GenBank/DDBJ databases">
        <authorList>
            <person name="Varghese N."/>
            <person name="Submissions S."/>
        </authorList>
    </citation>
    <scope>NUCLEOTIDE SEQUENCE [LARGE SCALE GENOMIC DNA]</scope>
    <source>
        <strain evidence="3">DSM 29327</strain>
    </source>
</reference>
<dbReference type="Proteomes" id="UP000184191">
    <property type="component" value="Unassembled WGS sequence"/>
</dbReference>
<organism evidence="2 3">
    <name type="scientific">Roseovarius marisflavi</name>
    <dbReference type="NCBI Taxonomy" id="1054996"/>
    <lineage>
        <taxon>Bacteria</taxon>
        <taxon>Pseudomonadati</taxon>
        <taxon>Pseudomonadota</taxon>
        <taxon>Alphaproteobacteria</taxon>
        <taxon>Rhodobacterales</taxon>
        <taxon>Roseobacteraceae</taxon>
        <taxon>Roseovarius</taxon>
    </lineage>
</organism>
<gene>
    <name evidence="2" type="ORF">SAMN05444414_11136</name>
</gene>
<dbReference type="AlphaFoldDB" id="A0A1M6ZT27"/>
<sequence length="62" mass="6893">MTKTKKMQSKQPKKAKAKRRKTALPLGTIIEKRGPTPGSRFFMTALLSVADPAKPEDTPARR</sequence>
<evidence type="ECO:0000256" key="1">
    <source>
        <dbReference type="SAM" id="MobiDB-lite"/>
    </source>
</evidence>
<dbReference type="EMBL" id="FRBN01000011">
    <property type="protein sequence ID" value="SHL33647.1"/>
    <property type="molecule type" value="Genomic_DNA"/>
</dbReference>